<feature type="domain" description="CARD" evidence="3">
    <location>
        <begin position="352"/>
        <end position="436"/>
    </location>
</feature>
<dbReference type="InterPro" id="IPR008271">
    <property type="entry name" value="Ser/Thr_kinase_AS"/>
</dbReference>
<name>A0A146YWQ1_FUNHE</name>
<dbReference type="InterPro" id="IPR011029">
    <property type="entry name" value="DEATH-like_dom_sf"/>
</dbReference>
<keyword evidence="4" id="KW-0808">Transferase</keyword>
<protein>
    <submittedName>
        <fullName evidence="5">Ankyrin repeat and protein kinase domain-containing protein 1-like</fullName>
    </submittedName>
    <submittedName>
        <fullName evidence="4">Receptor-interacting serine-threonine kinase 3</fullName>
    </submittedName>
</protein>
<keyword evidence="4" id="KW-0675">Receptor</keyword>
<dbReference type="InterPro" id="IPR001315">
    <property type="entry name" value="CARD"/>
</dbReference>
<evidence type="ECO:0000313" key="6">
    <source>
        <dbReference type="Proteomes" id="UP000265000"/>
    </source>
</evidence>
<dbReference type="Ensembl" id="ENSFHET00000013766.1">
    <property type="protein sequence ID" value="ENSFHEP00000022143.1"/>
    <property type="gene ID" value="ENSFHEG00000002250.1"/>
</dbReference>
<keyword evidence="6" id="KW-1185">Reference proteome</keyword>
<evidence type="ECO:0000259" key="3">
    <source>
        <dbReference type="PROSITE" id="PS50209"/>
    </source>
</evidence>
<evidence type="ECO:0000256" key="1">
    <source>
        <dbReference type="SAM" id="MobiDB-lite"/>
    </source>
</evidence>
<dbReference type="InterPro" id="IPR001245">
    <property type="entry name" value="Ser-Thr/Tyr_kinase_cat_dom"/>
</dbReference>
<reference evidence="4" key="1">
    <citation type="submission" date="2015-01" db="EMBL/GenBank/DDBJ databases">
        <title>EvidentialGene: Evidence-directed Construction of Complete mRNA Transcriptomes without Genomes.</title>
        <authorList>
            <person name="Gilbert D.G."/>
        </authorList>
    </citation>
    <scope>NUCLEOTIDE SEQUENCE</scope>
</reference>
<dbReference type="PRINTS" id="PR00109">
    <property type="entry name" value="TYRKINASE"/>
</dbReference>
<dbReference type="Gene3D" id="1.10.533.10">
    <property type="entry name" value="Death Domain, Fas"/>
    <property type="match status" value="1"/>
</dbReference>
<dbReference type="Gene3D" id="1.10.510.10">
    <property type="entry name" value="Transferase(Phosphotransferase) domain 1"/>
    <property type="match status" value="1"/>
</dbReference>
<sequence length="436" mass="49043">MLCSEKFGDEDLDQWTRIAGGGFGTVYRVRHQEKGFVAIKLLHQNTGSSDALRKEADCLKKMSSPYVLSVYGIYEGKPPHDNTEQQGIVMEFMERGSIHTLTTDLDGPPPLPLAVQLVYQVALGMQHLHSNKFLHHDLKPSNVLLDKDFNVKLADFGLSRVTASVSSNIQQSTEGTAGTLHYMPPEAIDLNCKATRSFDVYSYGILLWSIFTGKEPYEGKLFELVAFRIQKGDRPDVSLLLEEKNETKNKMVELMTRCWDGDPNKRPTFNDIVDATKRLFSVHKDGIGAAIQEVLSKLVHNQSQRSSQYHQTNVAASDPSSTEGNAVPNDIVDHPRFAAQQTSVGFGSRNLTEQEKTTFVDDRRDYIIQETTDAMAIAKELWEMGMIHKEMYSSIKANKKNEDKMRALFTTLRQGNTVKAAFYDALMKHNPKMLNS</sequence>
<feature type="domain" description="Protein kinase" evidence="2">
    <location>
        <begin position="12"/>
        <end position="280"/>
    </location>
</feature>
<proteinExistence type="predicted"/>
<dbReference type="SUPFAM" id="SSF56112">
    <property type="entry name" value="Protein kinase-like (PK-like)"/>
    <property type="match status" value="1"/>
</dbReference>
<dbReference type="AlphaFoldDB" id="A0A146YWQ1"/>
<reference evidence="5" key="2">
    <citation type="submission" date="2025-05" db="UniProtKB">
        <authorList>
            <consortium name="Ensembl"/>
        </authorList>
    </citation>
    <scope>IDENTIFICATION</scope>
</reference>
<dbReference type="GeneTree" id="ENSGT00940000160206"/>
<evidence type="ECO:0000313" key="4">
    <source>
        <dbReference type="EMBL" id="JAR58550.1"/>
    </source>
</evidence>
<dbReference type="EMBL" id="GCES01027773">
    <property type="protein sequence ID" value="JAR58550.1"/>
    <property type="molecule type" value="Transcribed_RNA"/>
</dbReference>
<dbReference type="PANTHER" id="PTHR44329:SF297">
    <property type="entry name" value="RECEPTOR-INTERACTING SERINE_THREONINE-PROTEIN KINASE 3"/>
    <property type="match status" value="1"/>
</dbReference>
<dbReference type="GO" id="GO:0004706">
    <property type="term" value="F:JUN kinase kinase kinase activity"/>
    <property type="evidence" value="ECO:0007669"/>
    <property type="project" value="TreeGrafter"/>
</dbReference>
<dbReference type="STRING" id="8078.ENSFHEP00000022143"/>
<dbReference type="PROSITE" id="PS50011">
    <property type="entry name" value="PROTEIN_KINASE_DOM"/>
    <property type="match status" value="1"/>
</dbReference>
<dbReference type="PROSITE" id="PS50209">
    <property type="entry name" value="CARD"/>
    <property type="match status" value="1"/>
</dbReference>
<dbReference type="SUPFAM" id="SSF47986">
    <property type="entry name" value="DEATH domain"/>
    <property type="match status" value="1"/>
</dbReference>
<dbReference type="GO" id="GO:0009893">
    <property type="term" value="P:positive regulation of metabolic process"/>
    <property type="evidence" value="ECO:0007669"/>
    <property type="project" value="UniProtKB-ARBA"/>
</dbReference>
<dbReference type="PANTHER" id="PTHR44329">
    <property type="entry name" value="SERINE/THREONINE-PROTEIN KINASE TNNI3K-RELATED"/>
    <property type="match status" value="1"/>
</dbReference>
<dbReference type="Pfam" id="PF07714">
    <property type="entry name" value="PK_Tyr_Ser-Thr"/>
    <property type="match status" value="1"/>
</dbReference>
<dbReference type="InterPro" id="IPR051681">
    <property type="entry name" value="Ser/Thr_Kinases-Pseudokinases"/>
</dbReference>
<accession>A0A146YWQ1</accession>
<dbReference type="InterPro" id="IPR000719">
    <property type="entry name" value="Prot_kinase_dom"/>
</dbReference>
<dbReference type="PROSITE" id="PS00108">
    <property type="entry name" value="PROTEIN_KINASE_ST"/>
    <property type="match status" value="1"/>
</dbReference>
<dbReference type="Pfam" id="PF00619">
    <property type="entry name" value="CARD"/>
    <property type="match status" value="1"/>
</dbReference>
<dbReference type="GO" id="GO:0031349">
    <property type="term" value="P:positive regulation of defense response"/>
    <property type="evidence" value="ECO:0007669"/>
    <property type="project" value="UniProtKB-ARBA"/>
</dbReference>
<dbReference type="SMART" id="SM00220">
    <property type="entry name" value="S_TKc"/>
    <property type="match status" value="1"/>
</dbReference>
<dbReference type="GO" id="GO:0005524">
    <property type="term" value="F:ATP binding"/>
    <property type="evidence" value="ECO:0007669"/>
    <property type="project" value="InterPro"/>
</dbReference>
<evidence type="ECO:0000313" key="5">
    <source>
        <dbReference type="Ensembl" id="ENSFHEP00000022143.1"/>
    </source>
</evidence>
<organism evidence="4">
    <name type="scientific">Fundulus heteroclitus</name>
    <name type="common">Killifish</name>
    <name type="synonym">Mummichog</name>
    <dbReference type="NCBI Taxonomy" id="8078"/>
    <lineage>
        <taxon>Eukaryota</taxon>
        <taxon>Metazoa</taxon>
        <taxon>Chordata</taxon>
        <taxon>Craniata</taxon>
        <taxon>Vertebrata</taxon>
        <taxon>Euteleostomi</taxon>
        <taxon>Actinopterygii</taxon>
        <taxon>Neopterygii</taxon>
        <taxon>Teleostei</taxon>
        <taxon>Neoteleostei</taxon>
        <taxon>Acanthomorphata</taxon>
        <taxon>Ovalentaria</taxon>
        <taxon>Atherinomorphae</taxon>
        <taxon>Cyprinodontiformes</taxon>
        <taxon>Fundulidae</taxon>
        <taxon>Fundulus</taxon>
    </lineage>
</organism>
<feature type="compositionally biased region" description="Polar residues" evidence="1">
    <location>
        <begin position="306"/>
        <end position="324"/>
    </location>
</feature>
<dbReference type="GO" id="GO:0043123">
    <property type="term" value="P:positive regulation of canonical NF-kappaB signal transduction"/>
    <property type="evidence" value="ECO:0007669"/>
    <property type="project" value="UniProtKB-ARBA"/>
</dbReference>
<evidence type="ECO:0000259" key="2">
    <source>
        <dbReference type="PROSITE" id="PS50011"/>
    </source>
</evidence>
<dbReference type="GO" id="GO:0042981">
    <property type="term" value="P:regulation of apoptotic process"/>
    <property type="evidence" value="ECO:0007669"/>
    <property type="project" value="InterPro"/>
</dbReference>
<feature type="region of interest" description="Disordered" evidence="1">
    <location>
        <begin position="306"/>
        <end position="326"/>
    </location>
</feature>
<dbReference type="Proteomes" id="UP000265000">
    <property type="component" value="Unplaced"/>
</dbReference>
<keyword evidence="4" id="KW-0418">Kinase</keyword>
<dbReference type="InterPro" id="IPR011009">
    <property type="entry name" value="Kinase-like_dom_sf"/>
</dbReference>